<dbReference type="PIRSF" id="PIRSF001227">
    <property type="entry name" value="Pen_acylase"/>
    <property type="match status" value="1"/>
</dbReference>
<feature type="binding site" evidence="6">
    <location>
        <position position="289"/>
    </location>
    <ligand>
        <name>Ca(2+)</name>
        <dbReference type="ChEBI" id="CHEBI:29108"/>
    </ligand>
</feature>
<feature type="active site" description="Nucleophile" evidence="5">
    <location>
        <position position="214"/>
    </location>
</feature>
<geneLocation type="plasmid" evidence="8 9">
    <name>pP742401</name>
</geneLocation>
<dbReference type="GO" id="GO:0017000">
    <property type="term" value="P:antibiotic biosynthetic process"/>
    <property type="evidence" value="ECO:0007669"/>
    <property type="project" value="InterPro"/>
</dbReference>
<organism evidence="8 9">
    <name type="scientific">Gloeothece citriformis (strain PCC 7424)</name>
    <name type="common">Cyanothece sp. (strain PCC 7424)</name>
    <dbReference type="NCBI Taxonomy" id="65393"/>
    <lineage>
        <taxon>Bacteria</taxon>
        <taxon>Bacillati</taxon>
        <taxon>Cyanobacteriota</taxon>
        <taxon>Cyanophyceae</taxon>
        <taxon>Oscillatoriophycideae</taxon>
        <taxon>Chroococcales</taxon>
        <taxon>Aphanothecaceae</taxon>
        <taxon>Gloeothece</taxon>
        <taxon>Gloeothece citriformis</taxon>
    </lineage>
</organism>
<keyword evidence="2 7" id="KW-0732">Signal</keyword>
<dbReference type="CDD" id="cd01936">
    <property type="entry name" value="Ntn_CA"/>
    <property type="match status" value="1"/>
</dbReference>
<dbReference type="MEROPS" id="S45.002"/>
<dbReference type="InterPro" id="IPR014395">
    <property type="entry name" value="Pen/GL7ACA/AHL_acylase"/>
</dbReference>
<dbReference type="eggNOG" id="COG2366">
    <property type="taxonomic scope" value="Bacteria"/>
</dbReference>
<evidence type="ECO:0000256" key="4">
    <source>
        <dbReference type="ARBA" id="ARBA00023145"/>
    </source>
</evidence>
<dbReference type="KEGG" id="cyc:PCC7424_5764"/>
<feature type="signal peptide" evidence="7">
    <location>
        <begin position="1"/>
        <end position="27"/>
    </location>
</feature>
<sequence>MKKILTRCRKNLVIFLTLLSFSLTVMIGTSGAQTPIKTTEILWDTDDVPHIYAKNNQDLFYAFGWAQMHSHGNLILRLYGQARGKAALYWGEDYLPSDRWVRIMGIPGRSQEWYEAQDPIFRDYLDRFAAGMNAYVEKYSDRIDDTVKQVLPLTGVDVLAHLQRVLNFSFVVHPGRVAALTKVPEAFLEQFYSFAPEEKGQKITYSPFLSDIGSNAWAIAPSRSASGHALLLTNPHLPWSDFFLWYEAHLISPDINAYGATLVGIPVLNMAFNEHLGWSHTVNTYDGWDAYELTLEDGGYQFDDRVKAFTTGQEILTIKQQNNQFRQESLTIKQSVHGPIVFEQEGVAIALRVAGLTESGALEQWWNMAKSQNLSEFETALQQLQIPMFTVMYADRDGHILHLFNGHVPVRSEGDFKFWSGLIPGNTSQTLWTKYHSYQDLPKVLDPPSGWLQNTNDPPWSTTFPIAINADDYPPYLAPQTPMDLRAQHSAKLLTSDEKISLKEMIEYKHSTHMELAQRLLDDLIPLAQSHSNPLVREAAQILADWNYRADGNSRGAVLFAFWAEAMDYSNLFAIPWDKNSPLTTPDGLADAQMAIATLETVVTQVKNKYGSLSVPWGEVFRFEAHGLDLPGNGGSSDLGIFRHFTFIPSENGQYKAVGGESYIAAVEFSQPVRAHVLNSYGNKTQPRTSANQKQLKLTSEKQLRPAWYSRQDVERHLVERCVLY</sequence>
<dbReference type="InterPro" id="IPR002692">
    <property type="entry name" value="S45"/>
</dbReference>
<proteinExistence type="inferred from homology"/>
<evidence type="ECO:0000256" key="3">
    <source>
        <dbReference type="ARBA" id="ARBA00022801"/>
    </source>
</evidence>
<evidence type="ECO:0000256" key="1">
    <source>
        <dbReference type="ARBA" id="ARBA00006586"/>
    </source>
</evidence>
<dbReference type="InterPro" id="IPR043147">
    <property type="entry name" value="Penicillin_amidase_A-knob"/>
</dbReference>
<evidence type="ECO:0000256" key="7">
    <source>
        <dbReference type="SAM" id="SignalP"/>
    </source>
</evidence>
<keyword evidence="6" id="KW-0479">Metal-binding</keyword>
<dbReference type="Pfam" id="PF01804">
    <property type="entry name" value="Penicil_amidase"/>
    <property type="match status" value="1"/>
</dbReference>
<dbReference type="EMBL" id="CP001292">
    <property type="protein sequence ID" value="ACK73829.1"/>
    <property type="molecule type" value="Genomic_DNA"/>
</dbReference>
<dbReference type="InterPro" id="IPR029055">
    <property type="entry name" value="Ntn_hydrolases_N"/>
</dbReference>
<dbReference type="InterPro" id="IPR023343">
    <property type="entry name" value="Penicillin_amidase_dom1"/>
</dbReference>
<comment type="similarity">
    <text evidence="1">Belongs to the peptidase S45 family.</text>
</comment>
<reference evidence="9" key="1">
    <citation type="journal article" date="2011" name="MBio">
        <title>Novel metabolic attributes of the genus Cyanothece, comprising a group of unicellular nitrogen-fixing Cyanobacteria.</title>
        <authorList>
            <person name="Bandyopadhyay A."/>
            <person name="Elvitigala T."/>
            <person name="Welsh E."/>
            <person name="Stockel J."/>
            <person name="Liberton M."/>
            <person name="Min H."/>
            <person name="Sherman L.A."/>
            <person name="Pakrasi H.B."/>
        </authorList>
    </citation>
    <scope>NUCLEOTIDE SEQUENCE [LARGE SCALE GENOMIC DNA]</scope>
    <source>
        <strain evidence="9">PCC 7424</strain>
        <plasmid evidence="9">pP742401</plasmid>
    </source>
</reference>
<dbReference type="InterPro" id="IPR043146">
    <property type="entry name" value="Penicillin_amidase_N_B-knob"/>
</dbReference>
<evidence type="ECO:0000313" key="8">
    <source>
        <dbReference type="EMBL" id="ACK73829.1"/>
    </source>
</evidence>
<keyword evidence="8" id="KW-0614">Plasmid</keyword>
<dbReference type="AlphaFoldDB" id="B7KM07"/>
<evidence type="ECO:0000256" key="6">
    <source>
        <dbReference type="PIRSR" id="PIRSR001227-2"/>
    </source>
</evidence>
<dbReference type="Gene3D" id="3.60.20.10">
    <property type="entry name" value="Glutamine Phosphoribosylpyrophosphate, subunit 1, domain 1"/>
    <property type="match status" value="1"/>
</dbReference>
<dbReference type="GO" id="GO:0046872">
    <property type="term" value="F:metal ion binding"/>
    <property type="evidence" value="ECO:0007669"/>
    <property type="project" value="UniProtKB-KW"/>
</dbReference>
<dbReference type="SUPFAM" id="SSF56235">
    <property type="entry name" value="N-terminal nucleophile aminohydrolases (Ntn hydrolases)"/>
    <property type="match status" value="1"/>
</dbReference>
<dbReference type="Gene3D" id="1.10.1400.10">
    <property type="match status" value="1"/>
</dbReference>
<name>B7KM07_GLOC7</name>
<dbReference type="HOGENOM" id="CLU_021155_0_0_3"/>
<evidence type="ECO:0000256" key="5">
    <source>
        <dbReference type="PIRSR" id="PIRSR001227-1"/>
    </source>
</evidence>
<dbReference type="PANTHER" id="PTHR34218">
    <property type="entry name" value="PEPTIDASE S45 PENICILLIN AMIDASE"/>
    <property type="match status" value="1"/>
</dbReference>
<comment type="cofactor">
    <cofactor evidence="6">
        <name>Ca(2+)</name>
        <dbReference type="ChEBI" id="CHEBI:29108"/>
    </cofactor>
    <text evidence="6">Binds 1 Ca(2+) ion per dimer.</text>
</comment>
<evidence type="ECO:0000256" key="2">
    <source>
        <dbReference type="ARBA" id="ARBA00022729"/>
    </source>
</evidence>
<feature type="binding site" evidence="6">
    <location>
        <position position="286"/>
    </location>
    <ligand>
        <name>Ca(2+)</name>
        <dbReference type="ChEBI" id="CHEBI:29108"/>
    </ligand>
</feature>
<dbReference type="Gene3D" id="2.30.120.10">
    <property type="match status" value="1"/>
</dbReference>
<gene>
    <name evidence="8" type="ordered locus">PCC7424_5764</name>
</gene>
<evidence type="ECO:0000313" key="9">
    <source>
        <dbReference type="Proteomes" id="UP000002384"/>
    </source>
</evidence>
<keyword evidence="9" id="KW-1185">Reference proteome</keyword>
<keyword evidence="4" id="KW-0865">Zymogen</keyword>
<dbReference type="Gene3D" id="1.10.439.10">
    <property type="entry name" value="Penicillin Amidohydrolase, domain 1"/>
    <property type="match status" value="1"/>
</dbReference>
<keyword evidence="3" id="KW-0378">Hydrolase</keyword>
<dbReference type="OrthoDB" id="9759796at2"/>
<dbReference type="PANTHER" id="PTHR34218:SF3">
    <property type="entry name" value="ACYL-HOMOSERINE LACTONE ACYLASE PVDQ"/>
    <property type="match status" value="1"/>
</dbReference>
<dbReference type="Proteomes" id="UP000002384">
    <property type="component" value="Plasmid pP742401"/>
</dbReference>
<protein>
    <submittedName>
        <fullName evidence="8">Peptidase S45 penicillin amidase</fullName>
    </submittedName>
</protein>
<dbReference type="RefSeq" id="WP_012599730.1">
    <property type="nucleotide sequence ID" value="NC_011738.1"/>
</dbReference>
<keyword evidence="6" id="KW-0106">Calcium</keyword>
<dbReference type="GO" id="GO:0016811">
    <property type="term" value="F:hydrolase activity, acting on carbon-nitrogen (but not peptide) bonds, in linear amides"/>
    <property type="evidence" value="ECO:0007669"/>
    <property type="project" value="InterPro"/>
</dbReference>
<accession>B7KM07</accession>
<feature type="chain" id="PRO_5002859085" evidence="7">
    <location>
        <begin position="28"/>
        <end position="725"/>
    </location>
</feature>